<dbReference type="PANTHER" id="PTHR23303">
    <property type="entry name" value="CARBOXYPEPTIDASE REGULATORY REGION-CONTAINING"/>
    <property type="match status" value="1"/>
</dbReference>
<feature type="compositionally biased region" description="Acidic residues" evidence="4">
    <location>
        <begin position="3279"/>
        <end position="3289"/>
    </location>
</feature>
<feature type="compositionally biased region" description="Polar residues" evidence="4">
    <location>
        <begin position="3290"/>
        <end position="3299"/>
    </location>
</feature>
<evidence type="ECO:0000256" key="2">
    <source>
        <dbReference type="ARBA" id="ARBA00022525"/>
    </source>
</evidence>
<evidence type="ECO:0000313" key="7">
    <source>
        <dbReference type="EMBL" id="SER39812.1"/>
    </source>
</evidence>
<evidence type="ECO:0000256" key="1">
    <source>
        <dbReference type="ARBA" id="ARBA00004613"/>
    </source>
</evidence>
<dbReference type="Gene3D" id="2.60.60.40">
    <property type="match status" value="1"/>
</dbReference>
<dbReference type="SMART" id="SM00089">
    <property type="entry name" value="PKD"/>
    <property type="match status" value="8"/>
</dbReference>
<dbReference type="EMBL" id="FOFB01000040">
    <property type="protein sequence ID" value="SER39812.1"/>
    <property type="molecule type" value="Genomic_DNA"/>
</dbReference>
<sequence length="3371" mass="352639">MNNIGLYQNNTTFNLFTMKHLVLQRQAYGLLLVFVVTLLSTFSLSAQENISEELLEQVQAQEVKLTVFEYTVMPESAPGLRDGYISFESNGSRGSFIEFSATVNGRSVSERLAIDSEGYAKLRTPDNAIYENVKISVPGGATLREGDVEVFPNALMFSKDNLPVTGEDNDLNYSGTPYEDAEELKSSGCSNNKLSNRGFESGSTGWWTNSGAYVVTYGTAGEYIYNGSRAMKLDVPGSYASQTFSIGSHREFCFSAYAKNHSSAGTYYAGVKFRRADGSQISETTQHVARNSGYNLYQFDGFTPAGTSSVEVFFYRDSHTNDNGWVDLVCFQDKGTVINGGTPPASFIADCGDGKTVDSYASDVDCSASPQAITNIPSSGNVYQVVVEVVYKGANPGQDTYVTASNGQNYLVSKANVQNVGNSSFHIYRGLIPTSVSSVTHTAATGQCTNNSRNNSGFQSLASFAFRNVTVEKAGSGIFTALTGYNSIAELDIPIPTSDLTRDVTLKIPFSEITLDGRYVTINAKVNGVQLATNTWTFGPAGGPCCIDILELPVPNVPGGASVITVEVDTRNVSNGGLQPVNGQSYTLAGLAYADVECPKDNGDCILAIRADGSCGHEQIQLRLNGVTVATYILSTSYQTFTYNDFTSGDDVEIHFVNDGNNGCDRNVKIDYIKAGDDIYQTSTTATATNTPCNSVSNEGLYCNGKFDYGKIYCCSLTSPGSITTGHFVTCVDEGETADPPTFVATAATCSSGTPQYQWQIKPEAGGSWTNIAGATSQNYNPGAFGVGSRWFRRRAKCDCETSFTQQTNVRDVHIRPNPVVNITSTNESCDGTEQGSITFNYQPEATGTYNVLRLSINGGTSFTDVTVNAAGSYTFSNLSTGTYIPRAHWEGTNCDKDFDDIVISQTEAPAVIAYCGDVQNSKVFQNSSASCNNQIARVFFASGLINGATAGNFWSVEGGSSFEEFNDGAARLQMTVRNTDNANLRMELDIVLNGRTQTAAAGSPKFGVCVSSDNADWYYYTEFTGSATGLSDLAGMKLSLMPMGTNLQVGTGAHLLNPADYGLSSWLSYEILSQPTGSVSVTAGVQMDINAKLNSNTPPKFGDDDDCGPICPYEQIQISAQGAGGLAPYTYSWNKGLGNGQVKNPGPLVTTTYRVTITDANGCTSTDDVRVLVKPYYDDGGEIAADQMGCSPYDANVLTSVSLPSSSNGATGAVEYLWLKSTGDCTPPEIGNMGDWVEIPNSNSTTLDPGTLTETTCFIRCARPVGDGCTYYLGESNVITITVSDPPTTNVTGEDNICVGSNSTLTASVSGGTAPFTYAWSNGAGSTQSVTVQPQTTTTYRVTVTDANNCTDTDQFTVTVRQLVDPGLIAGGGEECGQIDDANTFISNTQVPTGSGLTTRWRMRVFDATTGTYGPWTIVAGATGLTYDPGTITVTTQYRRQTQGDCRTDFQNTNTVTFTVNPEPDVTATNDIICAGEMGSITASATGGEAPYTYAWSNGGGNNASASFTPAATTTYTVTVTDANGCTDTATGTINVKPQPVAEITAVPTSICSGETVTFTATPFNAGSKPTFYTWDFGDNATPATATGAGPHVVTYTLPAAQNGNVNVTASLSVTNNGCEDSTTETITIKDNPEVTDVTFTNPTCGEDNGTITISYVDNPNRTGIAFSVDGGVTFPYGAADDAGSYTISDLDAGAYDLFVRWGDASCPVDIENVNLTDQNGPVVTASNDASICVGGSVTLSASATGGNGTVTYTWNQGAGAGAQVVVNPTTTTTYTVTATDANNCTSTDQVTVTVVPDPEVTITSNGTDICEGGAISFDSEVSGGLECRDVRWQIRPVGGSYATVANADTYTTATDLTPGDYQVRATYICDGEGCNNDNSNTITITVVEDPEVTLAINDNTLCIGETATLTATPSGGLDCDDVIIRFREGTSGTWTNVATGNTYAIPTDLAAGTYQYNARLTCSGTDCNADNSNTVTITVKPDPAATVSNQAICVGEPATLTATTTVGDAPFTFAWSNGGGTNASATFSPTATTDYTVTVTDANGCTTTATGRITVRPQPVADITVAPTTICTEESVTFTAAATVSGSAYTWNFGQYASPATATGAGPHIVTYTLPASQNGNATATASLTVTREGCEDSDTQVITIQDDPEVTEIDFTNPTCGEDNGTITISFVDNPDYTSIAFSIDGGATYPFSSGDNIGSYTISDLSAGSYDVFVRWGAADCPIDAGNVNLVDQNGPSVTASDDASICIGGSVTLSAVATGGNGTVTYTWNQGAGAGAEVVVSPSTTTTYTVTVTDANECSSTDQVTVTVVDDPEIFISSNGDNVCEGGTISFTSEVSGGLDCQDVRWFIRAGTSGTFGSFVSQGDGYTTAADLVPGTYQIRARYICSGEGCDDLNSNVVTINVVEDPEVTLEIADNTLCIGETALLTATPTGGLECTDVIIRFREGTSGPWTNVATGNSYNVPTNLAPGSYQYNARLTCNGTDCNADNSNTVTITVKPEPTGTIEDDVICNSEEGSLTVVPAVGDAPFTFAWSNGGGNAATAVFSPTTTTEYTVTITDANGCVGTATGSILVNQPVNSSISAPAAGCANEDISFAVESLTQGATYAWAFDGPATPATATGANVQVSYSGQGTFSVILTVTTAEGCTSTTPTSIEIREPITADAGEDMTICQGGTIVLDGTNSIGNSFAWTVISGDPTAIKGSNNSETIDVQPLFNTVFRLTVRDATGLCSASSDISVDIDVDQNPTAGAEVAEELYCAGSTFVLDGSSSEPPVTDPTATLNYIWYRGEPTDENFIGLGETLEQTATTTQVYTLLVSADAEMTTCTDTTTVLVNVVECAELGDFVFVDQDGDGQQGNPADEPGVDGVTVNLKDEDGNVIATTTTMNGGLYEFTDLFPGTYSVQFDLASSGFDAFTDPNSGNDATDSDADPGMNGMTQQVTLGPGDSNKTLDAGVVNTASLGDFVFLDDDADGQQDADEEGINGVTVNLLDEDGNVLESTITADNPDTGEPGYYEFDELTPGTPYVVEFIAPDGTTFSPVDAGDDTTDSDANRTTGQSGTIVLESGENNPTIDAGIYETASLGDYVWLDKNADGQQDADEEGINGVTVNLLVDGAVVATTTTVTNGGEDGFYEFTDLTPGVEYVVEFVAPDGFLASPQDEGDDATDSDADRTTGLSQTVVLGSNENNPTIDAGFYETASLGDFVFLDNDADGQQDADEEGVNGVTVNLLDEDGNVLESTVTVDNPDTGAPGYYEFDELTPGTPYIVEFVAPDGNEFSPEDEGDDATDSDANITTGQSDAVVLESGENNPTIDAGIYEEASLGDYVWLDKNADGQQDADEEGINDVTVNLLVDGAVVATTTTVTNGGEDG</sequence>
<dbReference type="Gene3D" id="2.60.120.260">
    <property type="entry name" value="Galactose-binding domain-like"/>
    <property type="match status" value="1"/>
</dbReference>
<dbReference type="SUPFAM" id="SSF117074">
    <property type="entry name" value="Hypothetical protein PA1324"/>
    <property type="match status" value="5"/>
</dbReference>
<keyword evidence="2" id="KW-0964">Secreted</keyword>
<evidence type="ECO:0000256" key="3">
    <source>
        <dbReference type="ARBA" id="ARBA00022729"/>
    </source>
</evidence>
<dbReference type="SUPFAM" id="SSF49299">
    <property type="entry name" value="PKD domain"/>
    <property type="match status" value="5"/>
</dbReference>
<dbReference type="InterPro" id="IPR051417">
    <property type="entry name" value="SDr/BOS_complex"/>
</dbReference>
<dbReference type="InterPro" id="IPR000601">
    <property type="entry name" value="PKD_dom"/>
</dbReference>
<dbReference type="Proteomes" id="UP000199021">
    <property type="component" value="Unassembled WGS sequence"/>
</dbReference>
<dbReference type="InterPro" id="IPR013783">
    <property type="entry name" value="Ig-like_fold"/>
</dbReference>
<comment type="subcellular location">
    <subcellularLocation>
        <location evidence="1">Secreted</location>
    </subcellularLocation>
</comment>
<accession>A0A1H9NV52</accession>
<dbReference type="Gene3D" id="2.60.40.10">
    <property type="entry name" value="Immunoglobulins"/>
    <property type="match status" value="14"/>
</dbReference>
<keyword evidence="5" id="KW-0472">Membrane</keyword>
<feature type="transmembrane region" description="Helical" evidence="5">
    <location>
        <begin position="27"/>
        <end position="46"/>
    </location>
</feature>
<organism evidence="7 8">
    <name type="scientific">Neolewinella agarilytica</name>
    <dbReference type="NCBI Taxonomy" id="478744"/>
    <lineage>
        <taxon>Bacteria</taxon>
        <taxon>Pseudomonadati</taxon>
        <taxon>Bacteroidota</taxon>
        <taxon>Saprospiria</taxon>
        <taxon>Saprospirales</taxon>
        <taxon>Lewinellaceae</taxon>
        <taxon>Neolewinella</taxon>
    </lineage>
</organism>
<evidence type="ECO:0000259" key="6">
    <source>
        <dbReference type="PROSITE" id="PS50093"/>
    </source>
</evidence>
<dbReference type="Pfam" id="PF17210">
    <property type="entry name" value="SdrD_B"/>
    <property type="match status" value="5"/>
</dbReference>
<proteinExistence type="predicted"/>
<dbReference type="GO" id="GO:0005576">
    <property type="term" value="C:extracellular region"/>
    <property type="evidence" value="ECO:0007669"/>
    <property type="project" value="UniProtKB-SubCell"/>
</dbReference>
<keyword evidence="8" id="KW-1185">Reference proteome</keyword>
<dbReference type="Gene3D" id="2.60.40.2700">
    <property type="match status" value="1"/>
</dbReference>
<dbReference type="CDD" id="cd00146">
    <property type="entry name" value="PKD"/>
    <property type="match status" value="2"/>
</dbReference>
<feature type="non-terminal residue" evidence="7">
    <location>
        <position position="3371"/>
    </location>
</feature>
<dbReference type="Pfam" id="PF18911">
    <property type="entry name" value="PKD_4"/>
    <property type="match status" value="1"/>
</dbReference>
<dbReference type="InterPro" id="IPR031768">
    <property type="entry name" value="CBM60_xylan-bd"/>
</dbReference>
<feature type="domain" description="PKD" evidence="6">
    <location>
        <begin position="2579"/>
        <end position="2666"/>
    </location>
</feature>
<dbReference type="InterPro" id="IPR022409">
    <property type="entry name" value="PKD/Chitinase_dom"/>
</dbReference>
<evidence type="ECO:0000256" key="4">
    <source>
        <dbReference type="SAM" id="MobiDB-lite"/>
    </source>
</evidence>
<dbReference type="InParanoid" id="A0A1H9NV52"/>
<evidence type="ECO:0000313" key="8">
    <source>
        <dbReference type="Proteomes" id="UP000199021"/>
    </source>
</evidence>
<keyword evidence="3" id="KW-0732">Signal</keyword>
<dbReference type="InterPro" id="IPR025667">
    <property type="entry name" value="SprB_repeat"/>
</dbReference>
<gene>
    <name evidence="7" type="ORF">SAMN05444359_1401</name>
</gene>
<dbReference type="Pfam" id="PF13573">
    <property type="entry name" value="SprB"/>
    <property type="match status" value="3"/>
</dbReference>
<evidence type="ECO:0000256" key="5">
    <source>
        <dbReference type="SAM" id="Phobius"/>
    </source>
</evidence>
<dbReference type="OrthoDB" id="9765926at2"/>
<dbReference type="PROSITE" id="PS50093">
    <property type="entry name" value="PKD"/>
    <property type="match status" value="1"/>
</dbReference>
<dbReference type="STRING" id="478744.SAMN05444359_1401"/>
<dbReference type="InterPro" id="IPR035986">
    <property type="entry name" value="PKD_dom_sf"/>
</dbReference>
<keyword evidence="5" id="KW-1133">Transmembrane helix</keyword>
<protein>
    <submittedName>
        <fullName evidence="7">PKD domain-containing protein</fullName>
    </submittedName>
</protein>
<dbReference type="PANTHER" id="PTHR23303:SF15">
    <property type="entry name" value="COLOSSIN-A"/>
    <property type="match status" value="1"/>
</dbReference>
<dbReference type="InterPro" id="IPR033764">
    <property type="entry name" value="Sdr_B"/>
</dbReference>
<dbReference type="Pfam" id="PF16841">
    <property type="entry name" value="CBM60"/>
    <property type="match status" value="1"/>
</dbReference>
<name>A0A1H9NV52_9BACT</name>
<reference evidence="8" key="1">
    <citation type="submission" date="2016-10" db="EMBL/GenBank/DDBJ databases">
        <authorList>
            <person name="Varghese N."/>
            <person name="Submissions S."/>
        </authorList>
    </citation>
    <scope>NUCLEOTIDE SEQUENCE [LARGE SCALE GENOMIC DNA]</scope>
    <source>
        <strain evidence="8">DSM 24740</strain>
    </source>
</reference>
<feature type="region of interest" description="Disordered" evidence="4">
    <location>
        <begin position="3274"/>
        <end position="3300"/>
    </location>
</feature>
<keyword evidence="5" id="KW-0812">Transmembrane</keyword>